<dbReference type="Proteomes" id="UP000247903">
    <property type="component" value="Unassembled WGS sequence"/>
</dbReference>
<comment type="caution">
    <text evidence="2">The sequence shown here is derived from an EMBL/GenBank/DDBJ whole genome shotgun (WGS) entry which is preliminary data.</text>
</comment>
<dbReference type="EMBL" id="QJHK01000003">
    <property type="protein sequence ID" value="PXY41819.1"/>
    <property type="molecule type" value="Genomic_DNA"/>
</dbReference>
<keyword evidence="1" id="KW-1133">Transmembrane helix</keyword>
<feature type="transmembrane region" description="Helical" evidence="1">
    <location>
        <begin position="186"/>
        <end position="206"/>
    </location>
</feature>
<feature type="transmembrane region" description="Helical" evidence="1">
    <location>
        <begin position="218"/>
        <end position="238"/>
    </location>
</feature>
<dbReference type="AlphaFoldDB" id="A0A2V4BRX7"/>
<accession>A0A2V4BRX7</accession>
<keyword evidence="1" id="KW-0472">Membrane</keyword>
<gene>
    <name evidence="2" type="ORF">DMB65_04445</name>
</gene>
<reference evidence="2 3" key="1">
    <citation type="submission" date="2018-05" db="EMBL/GenBank/DDBJ databases">
        <title>Flavobacterium sp. strain IMCC34759, incomplete genome.</title>
        <authorList>
            <person name="Joung Y."/>
            <person name="Cho J."/>
        </authorList>
    </citation>
    <scope>NUCLEOTIDE SEQUENCE [LARGE SCALE GENOMIC DNA]</scope>
    <source>
        <strain evidence="2 3">IMCC34759</strain>
    </source>
</reference>
<evidence type="ECO:0000313" key="3">
    <source>
        <dbReference type="Proteomes" id="UP000247903"/>
    </source>
</evidence>
<feature type="transmembrane region" description="Helical" evidence="1">
    <location>
        <begin position="51"/>
        <end position="68"/>
    </location>
</feature>
<dbReference type="RefSeq" id="WP_110305474.1">
    <property type="nucleotide sequence ID" value="NZ_QJHK01000003.1"/>
</dbReference>
<evidence type="ECO:0000313" key="2">
    <source>
        <dbReference type="EMBL" id="PXY41819.1"/>
    </source>
</evidence>
<organism evidence="2 3">
    <name type="scientific">Flavobacterium cheongpyeongense</name>
    <dbReference type="NCBI Taxonomy" id="2212651"/>
    <lineage>
        <taxon>Bacteria</taxon>
        <taxon>Pseudomonadati</taxon>
        <taxon>Bacteroidota</taxon>
        <taxon>Flavobacteriia</taxon>
        <taxon>Flavobacteriales</taxon>
        <taxon>Flavobacteriaceae</taxon>
        <taxon>Flavobacterium</taxon>
    </lineage>
</organism>
<feature type="transmembrane region" description="Helical" evidence="1">
    <location>
        <begin position="20"/>
        <end position="39"/>
    </location>
</feature>
<dbReference type="OrthoDB" id="1355414at2"/>
<keyword evidence="3" id="KW-1185">Reference proteome</keyword>
<sequence length="240" mass="27438">MNEIFKIRPNGFEDMKKQLIIKSVPTLLLSMTFGIAIVFFNSKEKEDVLDVLPFMIPICLFALGYGLYKGLKRQKMLFESYKLIFSENNVVREQVNTPIINIQFSDIQSITKDKKGGYVIKGKSAVETILIPAQIDNYENLEILCNQIKPIEEFQQPKFDEKYRIPFVLLTLCCMAIVYVSDNKILVGVSALIVSGMLISSFIKIRKNKNIDNKTKRSSYYSLLVLVSVLIVTIMKIISK</sequence>
<feature type="transmembrane region" description="Helical" evidence="1">
    <location>
        <begin position="163"/>
        <end position="180"/>
    </location>
</feature>
<name>A0A2V4BRX7_9FLAO</name>
<proteinExistence type="predicted"/>
<evidence type="ECO:0000256" key="1">
    <source>
        <dbReference type="SAM" id="Phobius"/>
    </source>
</evidence>
<protein>
    <submittedName>
        <fullName evidence="2">Uncharacterized protein</fullName>
    </submittedName>
</protein>
<keyword evidence="1" id="KW-0812">Transmembrane</keyword>